<protein>
    <recommendedName>
        <fullName evidence="6">Kinesin-like protein</fullName>
    </recommendedName>
</protein>
<evidence type="ECO:0000256" key="2">
    <source>
        <dbReference type="ARBA" id="ARBA00022741"/>
    </source>
</evidence>
<dbReference type="GO" id="GO:0005524">
    <property type="term" value="F:ATP binding"/>
    <property type="evidence" value="ECO:0007669"/>
    <property type="project" value="UniProtKB-UniRule"/>
</dbReference>
<dbReference type="GO" id="GO:0005874">
    <property type="term" value="C:microtubule"/>
    <property type="evidence" value="ECO:0007669"/>
    <property type="project" value="UniProtKB-KW"/>
</dbReference>
<evidence type="ECO:0000256" key="5">
    <source>
        <dbReference type="PROSITE-ProRule" id="PRU00283"/>
    </source>
</evidence>
<dbReference type="SMART" id="SM00129">
    <property type="entry name" value="KISc"/>
    <property type="match status" value="1"/>
</dbReference>
<accession>A0A9P6IZ60</accession>
<dbReference type="EMBL" id="JAAAHY010001325">
    <property type="protein sequence ID" value="KAF9950241.1"/>
    <property type="molecule type" value="Genomic_DNA"/>
</dbReference>
<evidence type="ECO:0000259" key="9">
    <source>
        <dbReference type="PROSITE" id="PS50067"/>
    </source>
</evidence>
<dbReference type="OrthoDB" id="123929at2759"/>
<feature type="non-terminal residue" evidence="10">
    <location>
        <position position="1"/>
    </location>
</feature>
<feature type="compositionally biased region" description="Polar residues" evidence="8">
    <location>
        <begin position="179"/>
        <end position="193"/>
    </location>
</feature>
<feature type="region of interest" description="Disordered" evidence="8">
    <location>
        <begin position="930"/>
        <end position="970"/>
    </location>
</feature>
<gene>
    <name evidence="10" type="ORF">BGZ70_001450</name>
</gene>
<dbReference type="GO" id="GO:0007018">
    <property type="term" value="P:microtubule-based movement"/>
    <property type="evidence" value="ECO:0007669"/>
    <property type="project" value="InterPro"/>
</dbReference>
<keyword evidence="4 5" id="KW-0505">Motor protein</keyword>
<dbReference type="SUPFAM" id="SSF52540">
    <property type="entry name" value="P-loop containing nucleoside triphosphate hydrolases"/>
    <property type="match status" value="1"/>
</dbReference>
<dbReference type="InterPro" id="IPR019821">
    <property type="entry name" value="Kinesin_motor_CS"/>
</dbReference>
<dbReference type="InterPro" id="IPR036961">
    <property type="entry name" value="Kinesin_motor_dom_sf"/>
</dbReference>
<feature type="compositionally biased region" description="Polar residues" evidence="8">
    <location>
        <begin position="104"/>
        <end position="147"/>
    </location>
</feature>
<reference evidence="10" key="1">
    <citation type="journal article" date="2020" name="Fungal Divers.">
        <title>Resolving the Mortierellaceae phylogeny through synthesis of multi-gene phylogenetics and phylogenomics.</title>
        <authorList>
            <person name="Vandepol N."/>
            <person name="Liber J."/>
            <person name="Desiro A."/>
            <person name="Na H."/>
            <person name="Kennedy M."/>
            <person name="Barry K."/>
            <person name="Grigoriev I.V."/>
            <person name="Miller A.N."/>
            <person name="O'Donnell K."/>
            <person name="Stajich J.E."/>
            <person name="Bonito G."/>
        </authorList>
    </citation>
    <scope>NUCLEOTIDE SEQUENCE</scope>
    <source>
        <strain evidence="10">CK1249</strain>
    </source>
</reference>
<evidence type="ECO:0000313" key="11">
    <source>
        <dbReference type="Proteomes" id="UP000738359"/>
    </source>
</evidence>
<keyword evidence="7" id="KW-0175">Coiled coil</keyword>
<feature type="coiled-coil region" evidence="7">
    <location>
        <begin position="655"/>
        <end position="682"/>
    </location>
</feature>
<evidence type="ECO:0000256" key="6">
    <source>
        <dbReference type="RuleBase" id="RU000394"/>
    </source>
</evidence>
<feature type="compositionally biased region" description="Polar residues" evidence="8">
    <location>
        <begin position="951"/>
        <end position="970"/>
    </location>
</feature>
<keyword evidence="11" id="KW-1185">Reference proteome</keyword>
<comment type="similarity">
    <text evidence="5 6">Belongs to the TRAFAC class myosin-kinesin ATPase superfamily. Kinesin family.</text>
</comment>
<feature type="compositionally biased region" description="Low complexity" evidence="8">
    <location>
        <begin position="21"/>
        <end position="38"/>
    </location>
</feature>
<dbReference type="PANTHER" id="PTHR24115:SF1008">
    <property type="entry name" value="KINESIN-LIKE PROTEIN SUBITO"/>
    <property type="match status" value="1"/>
</dbReference>
<evidence type="ECO:0000256" key="3">
    <source>
        <dbReference type="ARBA" id="ARBA00022840"/>
    </source>
</evidence>
<keyword evidence="2 5" id="KW-0547">Nucleotide-binding</keyword>
<dbReference type="Gene3D" id="3.40.850.10">
    <property type="entry name" value="Kinesin motor domain"/>
    <property type="match status" value="1"/>
</dbReference>
<keyword evidence="1 6" id="KW-0493">Microtubule</keyword>
<dbReference type="GO" id="GO:0016887">
    <property type="term" value="F:ATP hydrolysis activity"/>
    <property type="evidence" value="ECO:0007669"/>
    <property type="project" value="TreeGrafter"/>
</dbReference>
<dbReference type="PROSITE" id="PS50067">
    <property type="entry name" value="KINESIN_MOTOR_2"/>
    <property type="match status" value="1"/>
</dbReference>
<feature type="domain" description="Kinesin motor" evidence="9">
    <location>
        <begin position="196"/>
        <end position="640"/>
    </location>
</feature>
<dbReference type="GO" id="GO:0008017">
    <property type="term" value="F:microtubule binding"/>
    <property type="evidence" value="ECO:0007669"/>
    <property type="project" value="InterPro"/>
</dbReference>
<evidence type="ECO:0000256" key="8">
    <source>
        <dbReference type="SAM" id="MobiDB-lite"/>
    </source>
</evidence>
<feature type="binding site" evidence="5">
    <location>
        <begin position="285"/>
        <end position="292"/>
    </location>
    <ligand>
        <name>ATP</name>
        <dbReference type="ChEBI" id="CHEBI:30616"/>
    </ligand>
</feature>
<dbReference type="InterPro" id="IPR027640">
    <property type="entry name" value="Kinesin-like_fam"/>
</dbReference>
<evidence type="ECO:0000256" key="4">
    <source>
        <dbReference type="ARBA" id="ARBA00023175"/>
    </source>
</evidence>
<dbReference type="Pfam" id="PF00225">
    <property type="entry name" value="Kinesin"/>
    <property type="match status" value="1"/>
</dbReference>
<dbReference type="GO" id="GO:0005634">
    <property type="term" value="C:nucleus"/>
    <property type="evidence" value="ECO:0007669"/>
    <property type="project" value="TreeGrafter"/>
</dbReference>
<evidence type="ECO:0000256" key="1">
    <source>
        <dbReference type="ARBA" id="ARBA00022701"/>
    </source>
</evidence>
<dbReference type="GO" id="GO:0005871">
    <property type="term" value="C:kinesin complex"/>
    <property type="evidence" value="ECO:0007669"/>
    <property type="project" value="TreeGrafter"/>
</dbReference>
<keyword evidence="3 5" id="KW-0067">ATP-binding</keyword>
<proteinExistence type="inferred from homology"/>
<dbReference type="PROSITE" id="PS00411">
    <property type="entry name" value="KINESIN_MOTOR_1"/>
    <property type="match status" value="1"/>
</dbReference>
<evidence type="ECO:0000256" key="7">
    <source>
        <dbReference type="SAM" id="Coils"/>
    </source>
</evidence>
<organism evidence="10 11">
    <name type="scientific">Mortierella alpina</name>
    <name type="common">Oleaginous fungus</name>
    <name type="synonym">Mortierella renispora</name>
    <dbReference type="NCBI Taxonomy" id="64518"/>
    <lineage>
        <taxon>Eukaryota</taxon>
        <taxon>Fungi</taxon>
        <taxon>Fungi incertae sedis</taxon>
        <taxon>Mucoromycota</taxon>
        <taxon>Mortierellomycotina</taxon>
        <taxon>Mortierellomycetes</taxon>
        <taxon>Mortierellales</taxon>
        <taxon>Mortierellaceae</taxon>
        <taxon>Mortierella</taxon>
    </lineage>
</organism>
<sequence>MAKVAKQARPTSLPKKKSHAPPEAAAARAGGPSAAARHQVIARTTSSLPMPALTSSKSAMPTHPRLLNQSRFLPPAKLYPRDNLKSSPKAIRTQRTAPGLPSFNVRTAPSPKSANRLQSSPLNRSSASTTSFRKTDRMQANANTRYSFSDLEMQTPISIPSDDSSDDMPGISGLHSEGSPKTAQVPVTNSESSMKPVRTFLRLRPPHPAAADREESLSFVDILNDTDVLMTPPPSAQAKSPARYSFTKVFDPAATQTDVFKDTCAPLLTPLLREDDYNAVLFAYGASASGKTHSIIGSNIPDQAGILPRALDVLFKSIKAAATDSGEASQYRPVGYRDVEKIDPAGLGQSTNSEKHRRHQIKTFRRMARQYSKTTGLGSHAASFEIPTHEGSRDYDGDALRLPQGMDYTVWISCAELSKEKIYDLLQDPSPGTQSLLLSAMGTKRQELHLKKDNATGHKYIDGLKEVEIRTLEEALLVLNAGLGQRQAYSKLSNKYSSRSHCIFTIKVLKTPQFGSSATEDAAKGKTSVGRLSIVDLAGSERFQGIQNAGQRQMEAGNINTSLMVLGHCMQVLRLNQTKSSKIPQPVPFRHSILTQLFQCALEGKSASTGVTMLINSDPHGNGFDETTQVLRFVSTPMDVSTPLRDVKQSFEDVISDLYEKIGAMEREREKMDEEIKAAVIEQVKNELLGEMTDQLRRERVETASAASQTPTAAALDVSTQTTSILADASQQTCTPTVEEMASQTEAMDMIDLTTQTPTSTFVDANYQISASASDMACQTSTVSFVDTSSQTSPSATPVIQMVNQPPATALIEPAASREVSPVTWQDGSDTVHAHLGFASELKRLKQLLQEANERNAAWQSWHQSAPSSAPITVAQTASSPILTFNDMAVDLEEEEPANAEDQLCVVVYRAQPATTAGSAVTLEGAVAEDEHNDEGDANPMDHTLEVADDASSTSTENCGLPSHSQTTPD</sequence>
<dbReference type="AlphaFoldDB" id="A0A9P6IZ60"/>
<dbReference type="PANTHER" id="PTHR24115">
    <property type="entry name" value="KINESIN-RELATED"/>
    <property type="match status" value="1"/>
</dbReference>
<dbReference type="InterPro" id="IPR027417">
    <property type="entry name" value="P-loop_NTPase"/>
</dbReference>
<feature type="compositionally biased region" description="Polar residues" evidence="8">
    <location>
        <begin position="42"/>
        <end position="59"/>
    </location>
</feature>
<dbReference type="Proteomes" id="UP000738359">
    <property type="component" value="Unassembled WGS sequence"/>
</dbReference>
<comment type="caution">
    <text evidence="10">The sequence shown here is derived from an EMBL/GenBank/DDBJ whole genome shotgun (WGS) entry which is preliminary data.</text>
</comment>
<dbReference type="PRINTS" id="PR00380">
    <property type="entry name" value="KINESINHEAVY"/>
</dbReference>
<feature type="region of interest" description="Disordered" evidence="8">
    <location>
        <begin position="1"/>
        <end position="193"/>
    </location>
</feature>
<evidence type="ECO:0000313" key="10">
    <source>
        <dbReference type="EMBL" id="KAF9950241.1"/>
    </source>
</evidence>
<name>A0A9P6IZ60_MORAP</name>
<dbReference type="InterPro" id="IPR001752">
    <property type="entry name" value="Kinesin_motor_dom"/>
</dbReference>
<dbReference type="GO" id="GO:0003777">
    <property type="term" value="F:microtubule motor activity"/>
    <property type="evidence" value="ECO:0007669"/>
    <property type="project" value="InterPro"/>
</dbReference>